<dbReference type="GeneID" id="9378786"/>
<sequence length="451" mass="50973">MAEAQRAYLQDLPAEIFEAITNQLPVYATPSTVLSLSLVNQEVFGRVFPLVYTHVIVNGVDSAVNVLGHLKKRPELAEKTRSIHIEAYIDYGEPDHVIFEVLGDLVTSGALSNLRTLELSIHDEDKPDSVEDYCTDTKLWDHIHKHCPHLSAIVLKGSANLYLSDGNPMQSIDLRISQVGTGALPYSQFRSRMDRKNLCRIVYECENEAFLNHIARGRDDILKSVDAASIHLRHLDLVSVLCEVTLPQFFDITLPNLESLNIRDSPGPDAKLKHTVMAFWRKHRNLSQLTVWPGSTKKGQWFFETDPPSGVIFPRLNYLECNFHDALLLSDVLPQLQALHIHESYNSQVPYLLRAKISSGILPNLKSLGIAQTPMPYKQAVLLKGAVWRESEDGQFYENDVEVKISPWHQDYLRSVARAAPNLEELAFLSGDVPLQKLVCVPHNAQRLRFY</sequence>
<comment type="caution">
    <text evidence="1">The sequence shown here is derived from an EMBL/GenBank/DDBJ whole genome shotgun (WGS) entry which is preliminary data.</text>
</comment>
<protein>
    <recommendedName>
        <fullName evidence="3">F-box domain-containing protein</fullName>
    </recommendedName>
</protein>
<accession>D6RNQ6</accession>
<organism evidence="1 2">
    <name type="scientific">Coprinopsis cinerea (strain Okayama-7 / 130 / ATCC MYA-4618 / FGSC 9003)</name>
    <name type="common">Inky cap fungus</name>
    <name type="synonym">Hormographiella aspergillata</name>
    <dbReference type="NCBI Taxonomy" id="240176"/>
    <lineage>
        <taxon>Eukaryota</taxon>
        <taxon>Fungi</taxon>
        <taxon>Dikarya</taxon>
        <taxon>Basidiomycota</taxon>
        <taxon>Agaricomycotina</taxon>
        <taxon>Agaricomycetes</taxon>
        <taxon>Agaricomycetidae</taxon>
        <taxon>Agaricales</taxon>
        <taxon>Agaricineae</taxon>
        <taxon>Psathyrellaceae</taxon>
        <taxon>Coprinopsis</taxon>
    </lineage>
</organism>
<keyword evidence="2" id="KW-1185">Reference proteome</keyword>
<dbReference type="HOGENOM" id="CLU_040192_0_0_1"/>
<evidence type="ECO:0008006" key="3">
    <source>
        <dbReference type="Google" id="ProtNLM"/>
    </source>
</evidence>
<dbReference type="VEuPathDB" id="FungiDB:CC1G_14845"/>
<dbReference type="RefSeq" id="XP_002910868.1">
    <property type="nucleotide sequence ID" value="XM_002910822.1"/>
</dbReference>
<evidence type="ECO:0000313" key="2">
    <source>
        <dbReference type="Proteomes" id="UP000001861"/>
    </source>
</evidence>
<dbReference type="KEGG" id="cci:CC1G_14845"/>
<proteinExistence type="predicted"/>
<name>D6RNQ6_COPC7</name>
<dbReference type="AlphaFoldDB" id="D6RNQ6"/>
<dbReference type="InParanoid" id="D6RNQ6"/>
<dbReference type="EMBL" id="AACS02000007">
    <property type="protein sequence ID" value="EFI27374.1"/>
    <property type="molecule type" value="Genomic_DNA"/>
</dbReference>
<evidence type="ECO:0000313" key="1">
    <source>
        <dbReference type="EMBL" id="EFI27374.1"/>
    </source>
</evidence>
<reference evidence="1 2" key="1">
    <citation type="journal article" date="2010" name="Proc. Natl. Acad. Sci. U.S.A.">
        <title>Insights into evolution of multicellular fungi from the assembled chromosomes of the mushroom Coprinopsis cinerea (Coprinus cinereus).</title>
        <authorList>
            <person name="Stajich J.E."/>
            <person name="Wilke S.K."/>
            <person name="Ahren D."/>
            <person name="Au C.H."/>
            <person name="Birren B.W."/>
            <person name="Borodovsky M."/>
            <person name="Burns C."/>
            <person name="Canback B."/>
            <person name="Casselton L.A."/>
            <person name="Cheng C.K."/>
            <person name="Deng J."/>
            <person name="Dietrich F.S."/>
            <person name="Fargo D.C."/>
            <person name="Farman M.L."/>
            <person name="Gathman A.C."/>
            <person name="Goldberg J."/>
            <person name="Guigo R."/>
            <person name="Hoegger P.J."/>
            <person name="Hooker J.B."/>
            <person name="Huggins A."/>
            <person name="James T.Y."/>
            <person name="Kamada T."/>
            <person name="Kilaru S."/>
            <person name="Kodira C."/>
            <person name="Kues U."/>
            <person name="Kupfer D."/>
            <person name="Kwan H.S."/>
            <person name="Lomsadze A."/>
            <person name="Li W."/>
            <person name="Lilly W.W."/>
            <person name="Ma L.J."/>
            <person name="Mackey A.J."/>
            <person name="Manning G."/>
            <person name="Martin F."/>
            <person name="Muraguchi H."/>
            <person name="Natvig D.O."/>
            <person name="Palmerini H."/>
            <person name="Ramesh M.A."/>
            <person name="Rehmeyer C.J."/>
            <person name="Roe B.A."/>
            <person name="Shenoy N."/>
            <person name="Stanke M."/>
            <person name="Ter-Hovhannisyan V."/>
            <person name="Tunlid A."/>
            <person name="Velagapudi R."/>
            <person name="Vision T.J."/>
            <person name="Zeng Q."/>
            <person name="Zolan M.E."/>
            <person name="Pukkila P.J."/>
        </authorList>
    </citation>
    <scope>NUCLEOTIDE SEQUENCE [LARGE SCALE GENOMIC DNA]</scope>
    <source>
        <strain evidence="2">Okayama-7 / 130 / ATCC MYA-4618 / FGSC 9003</strain>
    </source>
</reference>
<gene>
    <name evidence="1" type="ORF">CC1G_14845</name>
</gene>
<dbReference type="OrthoDB" id="2995895at2759"/>
<dbReference type="SUPFAM" id="SSF52047">
    <property type="entry name" value="RNI-like"/>
    <property type="match status" value="1"/>
</dbReference>
<dbReference type="Proteomes" id="UP000001861">
    <property type="component" value="Unassembled WGS sequence"/>
</dbReference>